<evidence type="ECO:0000259" key="3">
    <source>
        <dbReference type="Pfam" id="PF13505"/>
    </source>
</evidence>
<feature type="chain" id="PRO_5010307989" evidence="2">
    <location>
        <begin position="22"/>
        <end position="219"/>
    </location>
</feature>
<feature type="domain" description="Outer membrane protein beta-barrel" evidence="3">
    <location>
        <begin position="10"/>
        <end position="219"/>
    </location>
</feature>
<evidence type="ECO:0000313" key="5">
    <source>
        <dbReference type="Proteomes" id="UP000183371"/>
    </source>
</evidence>
<keyword evidence="1 2" id="KW-0732">Signal</keyword>
<proteinExistence type="predicted"/>
<dbReference type="Gene3D" id="2.40.160.20">
    <property type="match status" value="1"/>
</dbReference>
<feature type="signal peptide" evidence="2">
    <location>
        <begin position="1"/>
        <end position="21"/>
    </location>
</feature>
<dbReference type="SUPFAM" id="SSF56925">
    <property type="entry name" value="OMPA-like"/>
    <property type="match status" value="1"/>
</dbReference>
<evidence type="ECO:0000256" key="1">
    <source>
        <dbReference type="ARBA" id="ARBA00022729"/>
    </source>
</evidence>
<protein>
    <submittedName>
        <fullName evidence="4">Opacity protein</fullName>
    </submittedName>
</protein>
<dbReference type="RefSeq" id="WP_054784351.1">
    <property type="nucleotide sequence ID" value="NZ_FPBD01000006.1"/>
</dbReference>
<dbReference type="Proteomes" id="UP000183371">
    <property type="component" value="Unassembled WGS sequence"/>
</dbReference>
<gene>
    <name evidence="4" type="ORF">SAMN05444141_106324</name>
</gene>
<dbReference type="AlphaFoldDB" id="A0A1I7CR46"/>
<organism evidence="4 5">
    <name type="scientific">Pseudovibrio denitrificans</name>
    <dbReference type="NCBI Taxonomy" id="258256"/>
    <lineage>
        <taxon>Bacteria</taxon>
        <taxon>Pseudomonadati</taxon>
        <taxon>Pseudomonadota</taxon>
        <taxon>Alphaproteobacteria</taxon>
        <taxon>Hyphomicrobiales</taxon>
        <taxon>Stappiaceae</taxon>
        <taxon>Pseudovibrio</taxon>
    </lineage>
</organism>
<name>A0A1I7CR46_9HYPH</name>
<accession>A0A1I7CR46</accession>
<sequence>MTIKSILCFSVVTLLALPASASDFLQGTYVGFAGGLVPNAKEDVSAPGLKSSLERKLGFNASLNAGKRLNEYFRVQADVGYLRSGFDKMDGEKVKKGSFSAVHASASVYFDYSLSKSFTPFIGIGAGLASFDMGKVTIDNAHWGYLSETYEVQESVTPFLKLNAGAAYKLTDNLSVVGEYNFMQSADFEFSAKNAPAGSPDITISFQSHMAQVGLRYNF</sequence>
<reference evidence="5" key="1">
    <citation type="submission" date="2016-10" db="EMBL/GenBank/DDBJ databases">
        <authorList>
            <person name="Varghese N."/>
            <person name="Submissions S."/>
        </authorList>
    </citation>
    <scope>NUCLEOTIDE SEQUENCE [LARGE SCALE GENOMIC DNA]</scope>
    <source>
        <strain evidence="5">DSM 17465</strain>
    </source>
</reference>
<evidence type="ECO:0000256" key="2">
    <source>
        <dbReference type="SAM" id="SignalP"/>
    </source>
</evidence>
<dbReference type="InterPro" id="IPR011250">
    <property type="entry name" value="OMP/PagP_B-barrel"/>
</dbReference>
<dbReference type="Pfam" id="PF13505">
    <property type="entry name" value="OMP_b-brl"/>
    <property type="match status" value="1"/>
</dbReference>
<keyword evidence="5" id="KW-1185">Reference proteome</keyword>
<evidence type="ECO:0000313" key="4">
    <source>
        <dbReference type="EMBL" id="SFU01937.1"/>
    </source>
</evidence>
<dbReference type="InterPro" id="IPR027385">
    <property type="entry name" value="Beta-barrel_OMP"/>
</dbReference>
<dbReference type="EMBL" id="FPBD01000006">
    <property type="protein sequence ID" value="SFU01937.1"/>
    <property type="molecule type" value="Genomic_DNA"/>
</dbReference>